<dbReference type="Gene3D" id="3.40.50.150">
    <property type="entry name" value="Vaccinia Virus protein VP39"/>
    <property type="match status" value="1"/>
</dbReference>
<name>A0A1Z4VM38_9GAMM</name>
<dbReference type="InterPro" id="IPR030373">
    <property type="entry name" value="PABS_CS"/>
</dbReference>
<dbReference type="EC" id="2.5.1.16" evidence="5"/>
<keyword evidence="4 5" id="KW-0620">Polyamine biosynthesis</keyword>
<dbReference type="NCBIfam" id="TIGR00417">
    <property type="entry name" value="speE"/>
    <property type="match status" value="1"/>
</dbReference>
<accession>A0A1Z4VM38</accession>
<proteinExistence type="inferred from homology"/>
<keyword evidence="3 5" id="KW-0745">Spermidine biosynthesis</keyword>
<evidence type="ECO:0000256" key="5">
    <source>
        <dbReference type="HAMAP-Rule" id="MF_00198"/>
    </source>
</evidence>
<evidence type="ECO:0000256" key="6">
    <source>
        <dbReference type="PROSITE-ProRule" id="PRU00354"/>
    </source>
</evidence>
<reference evidence="10 11" key="1">
    <citation type="submission" date="2017-05" db="EMBL/GenBank/DDBJ databases">
        <title>Thiocyanate degradation by Thiohalobacter thiocyanaticus FOKN1.</title>
        <authorList>
            <person name="Oshiki M."/>
            <person name="Fukushima T."/>
            <person name="Kawano S."/>
            <person name="Nakagawa J."/>
        </authorList>
    </citation>
    <scope>NUCLEOTIDE SEQUENCE [LARGE SCALE GENOMIC DNA]</scope>
    <source>
        <strain evidence="10 11">FOKN1</strain>
    </source>
</reference>
<dbReference type="PROSITE" id="PS51006">
    <property type="entry name" value="PABS_2"/>
    <property type="match status" value="1"/>
</dbReference>
<dbReference type="OrthoDB" id="9793120at2"/>
<dbReference type="NCBIfam" id="NF002010">
    <property type="entry name" value="PRK00811.1"/>
    <property type="match status" value="1"/>
</dbReference>
<comment type="similarity">
    <text evidence="1 5 7">Belongs to the spermidine/spermine synthase family.</text>
</comment>
<dbReference type="EMBL" id="AP018052">
    <property type="protein sequence ID" value="BAZ92502.1"/>
    <property type="molecule type" value="Genomic_DNA"/>
</dbReference>
<feature type="binding site" evidence="5">
    <location>
        <position position="168"/>
    </location>
    <ligand>
        <name>S-methyl-5'-thioadenosine</name>
        <dbReference type="ChEBI" id="CHEBI:17509"/>
    </ligand>
</feature>
<evidence type="ECO:0000256" key="7">
    <source>
        <dbReference type="RuleBase" id="RU003836"/>
    </source>
</evidence>
<evidence type="ECO:0000313" key="11">
    <source>
        <dbReference type="Proteomes" id="UP000218765"/>
    </source>
</evidence>
<dbReference type="UniPathway" id="UPA00248">
    <property type="reaction ID" value="UER00314"/>
</dbReference>
<dbReference type="CDD" id="cd02440">
    <property type="entry name" value="AdoMet_MTases"/>
    <property type="match status" value="1"/>
</dbReference>
<dbReference type="GO" id="GO:0004766">
    <property type="term" value="F:spermidine synthase activity"/>
    <property type="evidence" value="ECO:0007669"/>
    <property type="project" value="UniProtKB-UniRule"/>
</dbReference>
<feature type="binding site" evidence="5">
    <location>
        <begin position="142"/>
        <end position="143"/>
    </location>
    <ligand>
        <name>S-methyl-5'-thioadenosine</name>
        <dbReference type="ChEBI" id="CHEBI:17509"/>
    </ligand>
</feature>
<evidence type="ECO:0000256" key="8">
    <source>
        <dbReference type="RuleBase" id="RU003837"/>
    </source>
</evidence>
<feature type="domain" description="PABS" evidence="9">
    <location>
        <begin position="6"/>
        <end position="242"/>
    </location>
</feature>
<evidence type="ECO:0000259" key="9">
    <source>
        <dbReference type="PROSITE" id="PS51006"/>
    </source>
</evidence>
<dbReference type="Pfam" id="PF17284">
    <property type="entry name" value="Spermine_synt_N"/>
    <property type="match status" value="1"/>
</dbReference>
<feature type="binding site" evidence="5">
    <location>
        <position position="36"/>
    </location>
    <ligand>
        <name>S-methyl-5'-thioadenosine</name>
        <dbReference type="ChEBI" id="CHEBI:17509"/>
    </ligand>
</feature>
<dbReference type="GO" id="GO:0008295">
    <property type="term" value="P:spermidine biosynthetic process"/>
    <property type="evidence" value="ECO:0007669"/>
    <property type="project" value="UniProtKB-UniRule"/>
</dbReference>
<evidence type="ECO:0000256" key="2">
    <source>
        <dbReference type="ARBA" id="ARBA00022679"/>
    </source>
</evidence>
<dbReference type="RefSeq" id="WP_096363669.1">
    <property type="nucleotide sequence ID" value="NZ_AP018052.1"/>
</dbReference>
<dbReference type="InterPro" id="IPR029063">
    <property type="entry name" value="SAM-dependent_MTases_sf"/>
</dbReference>
<keyword evidence="2 5" id="KW-0808">Transferase</keyword>
<dbReference type="PROSITE" id="PS01330">
    <property type="entry name" value="PABS_1"/>
    <property type="match status" value="1"/>
</dbReference>
<gene>
    <name evidence="5" type="primary">speE</name>
    <name evidence="10" type="ORF">FOKN1_0097</name>
</gene>
<evidence type="ECO:0000256" key="3">
    <source>
        <dbReference type="ARBA" id="ARBA00023066"/>
    </source>
</evidence>
<dbReference type="PANTHER" id="PTHR11558">
    <property type="entry name" value="SPERMIDINE/SPERMINE SYNTHASE"/>
    <property type="match status" value="1"/>
</dbReference>
<keyword evidence="11" id="KW-1185">Reference proteome</keyword>
<evidence type="ECO:0000313" key="10">
    <source>
        <dbReference type="EMBL" id="BAZ92502.1"/>
    </source>
</evidence>
<dbReference type="SUPFAM" id="SSF53335">
    <property type="entry name" value="S-adenosyl-L-methionine-dependent methyltransferases"/>
    <property type="match status" value="1"/>
</dbReference>
<organism evidence="10 11">
    <name type="scientific">Thiohalobacter thiocyanaticus</name>
    <dbReference type="NCBI Taxonomy" id="585455"/>
    <lineage>
        <taxon>Bacteria</taxon>
        <taxon>Pseudomonadati</taxon>
        <taxon>Pseudomonadota</taxon>
        <taxon>Gammaproteobacteria</taxon>
        <taxon>Thiohalobacterales</taxon>
        <taxon>Thiohalobacteraceae</taxon>
        <taxon>Thiohalobacter</taxon>
    </lineage>
</organism>
<dbReference type="GO" id="GO:0005829">
    <property type="term" value="C:cytosol"/>
    <property type="evidence" value="ECO:0007669"/>
    <property type="project" value="TreeGrafter"/>
</dbReference>
<dbReference type="HAMAP" id="MF_00198">
    <property type="entry name" value="Spermidine_synth"/>
    <property type="match status" value="1"/>
</dbReference>
<evidence type="ECO:0000256" key="1">
    <source>
        <dbReference type="ARBA" id="ARBA00007867"/>
    </source>
</evidence>
<evidence type="ECO:0000256" key="4">
    <source>
        <dbReference type="ARBA" id="ARBA00023115"/>
    </source>
</evidence>
<comment type="pathway">
    <text evidence="5">Amine and polyamine biosynthesis; spermidine biosynthesis; spermidine from putrescine: step 1/1.</text>
</comment>
<dbReference type="Pfam" id="PF01564">
    <property type="entry name" value="Spermine_synth"/>
    <property type="match status" value="1"/>
</dbReference>
<feature type="binding site" evidence="5">
    <location>
        <position position="111"/>
    </location>
    <ligand>
        <name>S-methyl-5'-thioadenosine</name>
        <dbReference type="ChEBI" id="CHEBI:17509"/>
    </ligand>
</feature>
<dbReference type="InterPro" id="IPR037163">
    <property type="entry name" value="Spermidine_synt_N_sf"/>
</dbReference>
<dbReference type="InterPro" id="IPR001045">
    <property type="entry name" value="Spermi_synthase"/>
</dbReference>
<dbReference type="Gene3D" id="2.30.140.10">
    <property type="entry name" value="Spermidine synthase, tetramerisation domain"/>
    <property type="match status" value="1"/>
</dbReference>
<sequence>MTTLDTHWFTEICEEGGSAFSLRIKRKLHEEQSPYQRIEIFETEKFGNLMVIDGFVMLTGRDNFLYHEMMSHPALFTHPDPKRVVIIGGGDCGTLREVLRHDGIEHALQVEIDERVTRISEKFFPELCESNNDPRAEFYFGDGIKWMAEAAPGSVDVVIVDSTDPIGPAKGLFTEAFYRDCFNAMGGHGVLVQQSESPLYHMRILKPMHAAMRAAGFDDTASLFYPQPVYPSGWWTATLAVKGGPAGEFREQAAADKSFETVYYNAGLHRGALAMPEFFRKALED</sequence>
<protein>
    <recommendedName>
        <fullName evidence="5">Polyamine aminopropyltransferase</fullName>
    </recommendedName>
    <alternativeName>
        <fullName evidence="5">Putrescine aminopropyltransferase</fullName>
        <shortName evidence="5">PAPT</shortName>
    </alternativeName>
    <alternativeName>
        <fullName evidence="5">Spermidine synthase</fullName>
        <shortName evidence="5">SPDS</shortName>
        <shortName evidence="5">SPDSY</shortName>
        <ecNumber evidence="5">2.5.1.16</ecNumber>
    </alternativeName>
</protein>
<dbReference type="InterPro" id="IPR035246">
    <property type="entry name" value="Spermidine_synt_N"/>
</dbReference>
<comment type="catalytic activity">
    <reaction evidence="5 8">
        <text>S-adenosyl 3-(methylsulfanyl)propylamine + putrescine = S-methyl-5'-thioadenosine + spermidine + H(+)</text>
        <dbReference type="Rhea" id="RHEA:12721"/>
        <dbReference type="ChEBI" id="CHEBI:15378"/>
        <dbReference type="ChEBI" id="CHEBI:17509"/>
        <dbReference type="ChEBI" id="CHEBI:57443"/>
        <dbReference type="ChEBI" id="CHEBI:57834"/>
        <dbReference type="ChEBI" id="CHEBI:326268"/>
        <dbReference type="EC" id="2.5.1.16"/>
    </reaction>
</comment>
<dbReference type="PANTHER" id="PTHR11558:SF11">
    <property type="entry name" value="SPERMIDINE SYNTHASE"/>
    <property type="match status" value="1"/>
</dbReference>
<dbReference type="InterPro" id="IPR030374">
    <property type="entry name" value="PABS"/>
</dbReference>
<feature type="active site" description="Proton acceptor" evidence="5 6">
    <location>
        <position position="161"/>
    </location>
</feature>
<dbReference type="AlphaFoldDB" id="A0A1Z4VM38"/>
<dbReference type="KEGG" id="ttc:FOKN1_0097"/>
<feature type="binding site" evidence="5">
    <location>
        <begin position="161"/>
        <end position="164"/>
    </location>
    <ligand>
        <name>spermidine</name>
        <dbReference type="ChEBI" id="CHEBI:57834"/>
    </ligand>
</feature>
<feature type="binding site" evidence="5">
    <location>
        <position position="91"/>
    </location>
    <ligand>
        <name>spermidine</name>
        <dbReference type="ChEBI" id="CHEBI:57834"/>
    </ligand>
</feature>
<dbReference type="Proteomes" id="UP000218765">
    <property type="component" value="Chromosome"/>
</dbReference>
<comment type="function">
    <text evidence="5">Catalyzes the irreversible transfer of a propylamine group from the amino donor S-adenosylmethioninamine (decarboxy-AdoMet) to putrescine (1,4-diaminobutane) to yield spermidine.</text>
</comment>
<feature type="binding site" evidence="5">
    <location>
        <position position="67"/>
    </location>
    <ligand>
        <name>spermidine</name>
        <dbReference type="ChEBI" id="CHEBI:57834"/>
    </ligand>
</feature>
<comment type="subunit">
    <text evidence="5">Homodimer or homotetramer.</text>
</comment>